<organism evidence="3 4">
    <name type="scientific">Amblyomma americanum</name>
    <name type="common">Lone star tick</name>
    <dbReference type="NCBI Taxonomy" id="6943"/>
    <lineage>
        <taxon>Eukaryota</taxon>
        <taxon>Metazoa</taxon>
        <taxon>Ecdysozoa</taxon>
        <taxon>Arthropoda</taxon>
        <taxon>Chelicerata</taxon>
        <taxon>Arachnida</taxon>
        <taxon>Acari</taxon>
        <taxon>Parasitiformes</taxon>
        <taxon>Ixodida</taxon>
        <taxon>Ixodoidea</taxon>
        <taxon>Ixodidae</taxon>
        <taxon>Amblyomminae</taxon>
        <taxon>Amblyomma</taxon>
    </lineage>
</organism>
<feature type="region of interest" description="Disordered" evidence="1">
    <location>
        <begin position="169"/>
        <end position="235"/>
    </location>
</feature>
<evidence type="ECO:0000313" key="3">
    <source>
        <dbReference type="EMBL" id="KAK8783351.1"/>
    </source>
</evidence>
<sequence>MFIRCVIRGSVEWRCVSGSSGEVFVRAAVVIGDAYIKTTLRVRPKPTLELVSTQDSTQACRGLRDTRMAFLLSPPGWALYACLVAALAAPSLQSQIIIIRRTEEVPDAWDNSVQGRSLPAGPSSWAQPGWNHPGFVVRRVQPWYAGPVPGGAGGGGGWRPLWIPLDGRPVWRPHRPTPSSTPAPPSPPPPPPPPPAPEEPKPTAESNQQEPSAKQAVSTEGPKTSSEAPGNVKEP</sequence>
<evidence type="ECO:0000313" key="4">
    <source>
        <dbReference type="Proteomes" id="UP001321473"/>
    </source>
</evidence>
<evidence type="ECO:0000256" key="1">
    <source>
        <dbReference type="SAM" id="MobiDB-lite"/>
    </source>
</evidence>
<keyword evidence="2" id="KW-1133">Transmembrane helix</keyword>
<comment type="caution">
    <text evidence="3">The sequence shown here is derived from an EMBL/GenBank/DDBJ whole genome shotgun (WGS) entry which is preliminary data.</text>
</comment>
<feature type="compositionally biased region" description="Pro residues" evidence="1">
    <location>
        <begin position="179"/>
        <end position="197"/>
    </location>
</feature>
<evidence type="ECO:0000256" key="2">
    <source>
        <dbReference type="SAM" id="Phobius"/>
    </source>
</evidence>
<feature type="transmembrane region" description="Helical" evidence="2">
    <location>
        <begin position="77"/>
        <end position="99"/>
    </location>
</feature>
<name>A0AAQ4F944_AMBAM</name>
<reference evidence="3 4" key="1">
    <citation type="journal article" date="2023" name="Arcadia Sci">
        <title>De novo assembly of a long-read Amblyomma americanum tick genome.</title>
        <authorList>
            <person name="Chou S."/>
            <person name="Poskanzer K.E."/>
            <person name="Rollins M."/>
            <person name="Thuy-Boun P.S."/>
        </authorList>
    </citation>
    <scope>NUCLEOTIDE SEQUENCE [LARGE SCALE GENOMIC DNA]</scope>
    <source>
        <strain evidence="3">F_SG_1</strain>
        <tissue evidence="3">Salivary glands</tissue>
    </source>
</reference>
<feature type="compositionally biased region" description="Polar residues" evidence="1">
    <location>
        <begin position="206"/>
        <end position="228"/>
    </location>
</feature>
<dbReference type="Proteomes" id="UP001321473">
    <property type="component" value="Unassembled WGS sequence"/>
</dbReference>
<dbReference type="EMBL" id="JARKHS020005642">
    <property type="protein sequence ID" value="KAK8783351.1"/>
    <property type="molecule type" value="Genomic_DNA"/>
</dbReference>
<keyword evidence="4" id="KW-1185">Reference proteome</keyword>
<proteinExistence type="predicted"/>
<dbReference type="AlphaFoldDB" id="A0AAQ4F944"/>
<keyword evidence="2" id="KW-0472">Membrane</keyword>
<accession>A0AAQ4F944</accession>
<protein>
    <submittedName>
        <fullName evidence="3">Uncharacterized protein</fullName>
    </submittedName>
</protein>
<gene>
    <name evidence="3" type="ORF">V5799_010286</name>
</gene>
<keyword evidence="2" id="KW-0812">Transmembrane</keyword>